<keyword evidence="7 9" id="KW-0472">Membrane</keyword>
<evidence type="ECO:0000256" key="2">
    <source>
        <dbReference type="ARBA" id="ARBA00022448"/>
    </source>
</evidence>
<evidence type="ECO:0000256" key="3">
    <source>
        <dbReference type="ARBA" id="ARBA00022475"/>
    </source>
</evidence>
<dbReference type="GO" id="GO:0005886">
    <property type="term" value="C:plasma membrane"/>
    <property type="evidence" value="ECO:0007669"/>
    <property type="project" value="UniProtKB-SubCell"/>
</dbReference>
<dbReference type="Proteomes" id="UP000198584">
    <property type="component" value="Unassembled WGS sequence"/>
</dbReference>
<comment type="similarity">
    <text evidence="8">Belongs to the TRAP transporter small permease family.</text>
</comment>
<protein>
    <submittedName>
        <fullName evidence="11">TRAP-type C4-dicarboxylate transport system, small permease component</fullName>
    </submittedName>
</protein>
<sequence length="187" mass="21389">MKLLRMLDNFILKLEEFILSYAVIVIAVMVVGKALLRALFTYSPPFADEVSQFSVIIATFMGISYAARKGRHISMSAFYDLAPFKVRKILMILIPAVTAFFLFVLAYYSYLYVVDLKDSGRVTSAMQVPSYYMYIALPVGFTLGGIQFLRNMLINITNRDEVYLGTDAKDYNDKELNERDVEEELHL</sequence>
<dbReference type="OrthoDB" id="5465095at2"/>
<feature type="domain" description="Tripartite ATP-independent periplasmic transporters DctQ component" evidence="10">
    <location>
        <begin position="26"/>
        <end position="153"/>
    </location>
</feature>
<keyword evidence="6 9" id="KW-1133">Transmembrane helix</keyword>
<keyword evidence="12" id="KW-1185">Reference proteome</keyword>
<dbReference type="Pfam" id="PF04290">
    <property type="entry name" value="DctQ"/>
    <property type="match status" value="1"/>
</dbReference>
<evidence type="ECO:0000256" key="8">
    <source>
        <dbReference type="ARBA" id="ARBA00038436"/>
    </source>
</evidence>
<comment type="subcellular location">
    <subcellularLocation>
        <location evidence="1">Cell inner membrane</location>
        <topology evidence="1">Multi-pass membrane protein</topology>
    </subcellularLocation>
</comment>
<proteinExistence type="inferred from homology"/>
<dbReference type="RefSeq" id="WP_093044932.1">
    <property type="nucleotide sequence ID" value="NZ_FNQR01000007.1"/>
</dbReference>
<keyword evidence="5 9" id="KW-0812">Transmembrane</keyword>
<organism evidence="11 12">
    <name type="scientific">Thalassobacillus cyri</name>
    <dbReference type="NCBI Taxonomy" id="571932"/>
    <lineage>
        <taxon>Bacteria</taxon>
        <taxon>Bacillati</taxon>
        <taxon>Bacillota</taxon>
        <taxon>Bacilli</taxon>
        <taxon>Bacillales</taxon>
        <taxon>Bacillaceae</taxon>
        <taxon>Thalassobacillus</taxon>
    </lineage>
</organism>
<evidence type="ECO:0000256" key="4">
    <source>
        <dbReference type="ARBA" id="ARBA00022519"/>
    </source>
</evidence>
<dbReference type="EMBL" id="FNQR01000007">
    <property type="protein sequence ID" value="SEA72714.1"/>
    <property type="molecule type" value="Genomic_DNA"/>
</dbReference>
<evidence type="ECO:0000256" key="1">
    <source>
        <dbReference type="ARBA" id="ARBA00004429"/>
    </source>
</evidence>
<evidence type="ECO:0000313" key="12">
    <source>
        <dbReference type="Proteomes" id="UP000198584"/>
    </source>
</evidence>
<dbReference type="InterPro" id="IPR055348">
    <property type="entry name" value="DctQ"/>
</dbReference>
<feature type="transmembrane region" description="Helical" evidence="9">
    <location>
        <begin position="21"/>
        <end position="40"/>
    </location>
</feature>
<feature type="transmembrane region" description="Helical" evidence="9">
    <location>
        <begin position="89"/>
        <end position="111"/>
    </location>
</feature>
<name>A0A1H4DJ23_9BACI</name>
<dbReference type="PANTHER" id="PTHR35011">
    <property type="entry name" value="2,3-DIKETO-L-GULONATE TRAP TRANSPORTER SMALL PERMEASE PROTEIN YIAM"/>
    <property type="match status" value="1"/>
</dbReference>
<keyword evidence="3" id="KW-1003">Cell membrane</keyword>
<evidence type="ECO:0000256" key="6">
    <source>
        <dbReference type="ARBA" id="ARBA00022989"/>
    </source>
</evidence>
<feature type="transmembrane region" description="Helical" evidence="9">
    <location>
        <begin position="131"/>
        <end position="149"/>
    </location>
</feature>
<evidence type="ECO:0000256" key="7">
    <source>
        <dbReference type="ARBA" id="ARBA00023136"/>
    </source>
</evidence>
<dbReference type="InterPro" id="IPR007387">
    <property type="entry name" value="TRAP_DctQ"/>
</dbReference>
<dbReference type="GO" id="GO:0015740">
    <property type="term" value="P:C4-dicarboxylate transport"/>
    <property type="evidence" value="ECO:0007669"/>
    <property type="project" value="TreeGrafter"/>
</dbReference>
<reference evidence="11 12" key="1">
    <citation type="submission" date="2016-10" db="EMBL/GenBank/DDBJ databases">
        <authorList>
            <person name="de Groot N.N."/>
        </authorList>
    </citation>
    <scope>NUCLEOTIDE SEQUENCE [LARGE SCALE GENOMIC DNA]</scope>
    <source>
        <strain evidence="11 12">CCM7597</strain>
    </source>
</reference>
<keyword evidence="4" id="KW-0997">Cell inner membrane</keyword>
<evidence type="ECO:0000256" key="9">
    <source>
        <dbReference type="SAM" id="Phobius"/>
    </source>
</evidence>
<feature type="transmembrane region" description="Helical" evidence="9">
    <location>
        <begin position="52"/>
        <end position="68"/>
    </location>
</feature>
<evidence type="ECO:0000259" key="10">
    <source>
        <dbReference type="Pfam" id="PF04290"/>
    </source>
</evidence>
<evidence type="ECO:0000256" key="5">
    <source>
        <dbReference type="ARBA" id="ARBA00022692"/>
    </source>
</evidence>
<gene>
    <name evidence="11" type="ORF">SAMN05421743_107156</name>
</gene>
<dbReference type="PANTHER" id="PTHR35011:SF2">
    <property type="entry name" value="2,3-DIKETO-L-GULONATE TRAP TRANSPORTER SMALL PERMEASE PROTEIN YIAM"/>
    <property type="match status" value="1"/>
</dbReference>
<dbReference type="GO" id="GO:0022857">
    <property type="term" value="F:transmembrane transporter activity"/>
    <property type="evidence" value="ECO:0007669"/>
    <property type="project" value="TreeGrafter"/>
</dbReference>
<dbReference type="STRING" id="571932.SAMN05421743_107156"/>
<dbReference type="AlphaFoldDB" id="A0A1H4DJ23"/>
<accession>A0A1H4DJ23</accession>
<evidence type="ECO:0000313" key="11">
    <source>
        <dbReference type="EMBL" id="SEA72714.1"/>
    </source>
</evidence>
<keyword evidence="2" id="KW-0813">Transport</keyword>